<dbReference type="AlphaFoldDB" id="A0A6G1ZFT2"/>
<dbReference type="RefSeq" id="WP_010802241.1">
    <property type="nucleotide sequence ID" value="NZ_CAJSYT010000001.1"/>
</dbReference>
<comment type="caution">
    <text evidence="1">The sequence shown here is derived from an EMBL/GenBank/DDBJ whole genome shotgun (WGS) entry which is preliminary data.</text>
</comment>
<protein>
    <submittedName>
        <fullName evidence="1">Uncharacterized protein</fullName>
    </submittedName>
</protein>
<evidence type="ECO:0000313" key="1">
    <source>
        <dbReference type="EMBL" id="MRY12813.1"/>
    </source>
</evidence>
<dbReference type="EMBL" id="WKLP01000022">
    <property type="protein sequence ID" value="MRY12813.1"/>
    <property type="molecule type" value="Genomic_DNA"/>
</dbReference>
<gene>
    <name evidence="1" type="ORF">GKE01_15215</name>
</gene>
<name>A0A6G1ZFT2_9BACT</name>
<accession>A0A6G1ZFT2</accession>
<proteinExistence type="predicted"/>
<organism evidence="1">
    <name type="scientific">Parabacteroides goldsteinii</name>
    <dbReference type="NCBI Taxonomy" id="328812"/>
    <lineage>
        <taxon>Bacteria</taxon>
        <taxon>Pseudomonadati</taxon>
        <taxon>Bacteroidota</taxon>
        <taxon>Bacteroidia</taxon>
        <taxon>Bacteroidales</taxon>
        <taxon>Tannerellaceae</taxon>
        <taxon>Parabacteroides</taxon>
    </lineage>
</organism>
<reference evidence="1" key="1">
    <citation type="journal article" date="2019" name="Nat. Med.">
        <title>A library of human gut bacterial isolates paired with longitudinal multiomics data enables mechanistic microbiome research.</title>
        <authorList>
            <person name="Poyet M."/>
            <person name="Groussin M."/>
            <person name="Gibbons S.M."/>
            <person name="Avila-Pacheco J."/>
            <person name="Jiang X."/>
            <person name="Kearney S.M."/>
            <person name="Perrotta A.R."/>
            <person name="Berdy B."/>
            <person name="Zhao S."/>
            <person name="Lieberman T.D."/>
            <person name="Swanson P.K."/>
            <person name="Smith M."/>
            <person name="Roesemann S."/>
            <person name="Alexander J.E."/>
            <person name="Rich S.A."/>
            <person name="Livny J."/>
            <person name="Vlamakis H."/>
            <person name="Clish C."/>
            <person name="Bullock K."/>
            <person name="Deik A."/>
            <person name="Scott J."/>
            <person name="Pierce K.A."/>
            <person name="Xavier R.J."/>
            <person name="Alm E.J."/>
        </authorList>
    </citation>
    <scope>NUCLEOTIDE SEQUENCE</scope>
    <source>
        <strain evidence="1">BIOML-A4</strain>
    </source>
</reference>
<sequence length="199" mass="22443">MAKELTSYDKIEMVLFKGREDAAQFLSDREMQQKERWMLCVSKLLEDPVTQDKDLVTFLTGGCGGSCYPVSPATAYRDIAAIKRLVGNIQLASKNWYRHIIIESAKEGIKIAKDAKDPKGIAANADKIGKYTRADKEDDEIDRTGWQPPVFEPSDDVTLLGDEFKPIPNLEDERKAFRALFKNDRDIIDVEPITDGTND</sequence>